<feature type="transmembrane region" description="Helical" evidence="2">
    <location>
        <begin position="113"/>
        <end position="131"/>
    </location>
</feature>
<evidence type="ECO:0000256" key="2">
    <source>
        <dbReference type="SAM" id="Phobius"/>
    </source>
</evidence>
<dbReference type="AlphaFoldDB" id="A0A1F5G579"/>
<evidence type="ECO:0000313" key="4">
    <source>
        <dbReference type="Proteomes" id="UP000176317"/>
    </source>
</evidence>
<keyword evidence="2" id="KW-1133">Transmembrane helix</keyword>
<comment type="caution">
    <text evidence="3">The sequence shown here is derived from an EMBL/GenBank/DDBJ whole genome shotgun (WGS) entry which is preliminary data.</text>
</comment>
<sequence length="248" mass="28101">MLKASEKLHLEEKIMKKIHKDHVKMRPRFYFVAASILLGIGLAGAVFMALFFINLVFFRLRIHGPLGYLIFGEFGWKPFLATFPWLPFVIAIIGTIGGLILLRRYDISYKKSFLGLVIILAVLILSLGFLVDKAGFNEKAQNLGQLSPFYKHKFMGEEWLVGEIVEVGDNQVTVSTPRNDQVEVSWDEDTLLPFGAKFQIGQRIRVIGEWQDGKFMAKGIGKGGLHWKNGSPIPTPSMHRFNPKGLRR</sequence>
<keyword evidence="2" id="KW-0472">Membrane</keyword>
<organism evidence="3 4">
    <name type="scientific">Candidatus Curtissbacteria bacterium RBG_13_35_7</name>
    <dbReference type="NCBI Taxonomy" id="1797705"/>
    <lineage>
        <taxon>Bacteria</taxon>
        <taxon>Candidatus Curtissiibacteriota</taxon>
    </lineage>
</organism>
<keyword evidence="2" id="KW-0812">Transmembrane</keyword>
<gene>
    <name evidence="3" type="ORF">A2164_04200</name>
</gene>
<evidence type="ECO:0000313" key="3">
    <source>
        <dbReference type="EMBL" id="OGD86999.1"/>
    </source>
</evidence>
<dbReference type="Proteomes" id="UP000176317">
    <property type="component" value="Unassembled WGS sequence"/>
</dbReference>
<feature type="region of interest" description="Disordered" evidence="1">
    <location>
        <begin position="226"/>
        <end position="248"/>
    </location>
</feature>
<protein>
    <submittedName>
        <fullName evidence="3">Uncharacterized protein</fullName>
    </submittedName>
</protein>
<dbReference type="EMBL" id="MFAT01000010">
    <property type="protein sequence ID" value="OGD86999.1"/>
    <property type="molecule type" value="Genomic_DNA"/>
</dbReference>
<feature type="transmembrane region" description="Helical" evidence="2">
    <location>
        <begin position="78"/>
        <end position="101"/>
    </location>
</feature>
<name>A0A1F5G579_9BACT</name>
<proteinExistence type="predicted"/>
<feature type="transmembrane region" description="Helical" evidence="2">
    <location>
        <begin position="29"/>
        <end position="58"/>
    </location>
</feature>
<accession>A0A1F5G579</accession>
<reference evidence="3 4" key="1">
    <citation type="journal article" date="2016" name="Nat. Commun.">
        <title>Thousands of microbial genomes shed light on interconnected biogeochemical processes in an aquifer system.</title>
        <authorList>
            <person name="Anantharaman K."/>
            <person name="Brown C.T."/>
            <person name="Hug L.A."/>
            <person name="Sharon I."/>
            <person name="Castelle C.J."/>
            <person name="Probst A.J."/>
            <person name="Thomas B.C."/>
            <person name="Singh A."/>
            <person name="Wilkins M.J."/>
            <person name="Karaoz U."/>
            <person name="Brodie E.L."/>
            <person name="Williams K.H."/>
            <person name="Hubbard S.S."/>
            <person name="Banfield J.F."/>
        </authorList>
    </citation>
    <scope>NUCLEOTIDE SEQUENCE [LARGE SCALE GENOMIC DNA]</scope>
</reference>
<evidence type="ECO:0000256" key="1">
    <source>
        <dbReference type="SAM" id="MobiDB-lite"/>
    </source>
</evidence>